<dbReference type="eggNOG" id="ENOG502SZV5">
    <property type="taxonomic scope" value="Eukaryota"/>
</dbReference>
<name>U9UWP2_RHIID</name>
<dbReference type="PANTHER" id="PTHR31424:SF5">
    <property type="entry name" value="APPLE DOMAIN-CONTAINING PROTEIN"/>
    <property type="match status" value="1"/>
</dbReference>
<accession>U9UWP2</accession>
<protein>
    <submittedName>
        <fullName evidence="1">Uncharacterized protein</fullName>
    </submittedName>
</protein>
<dbReference type="PANTHER" id="PTHR31424">
    <property type="entry name" value="PROTEIN CBG23806"/>
    <property type="match status" value="1"/>
</dbReference>
<evidence type="ECO:0000313" key="1">
    <source>
        <dbReference type="EMBL" id="ESA24137.1"/>
    </source>
</evidence>
<dbReference type="HOGENOM" id="CLU_024816_1_1_1"/>
<feature type="non-terminal residue" evidence="1">
    <location>
        <position position="1"/>
    </location>
</feature>
<gene>
    <name evidence="1" type="ORF">GLOINDRAFT_14721</name>
</gene>
<sequence length="432" mass="51210">EVVSVSQQNRQYASFGRDAHKKIKQLILQHRMVSDSGKPIHLRNMELEYEDHIINIKYDFSSDHLKLDAYVRACDEALLGHDGYRKLAAVEARLIREYQVAQRRIEITKLINVQIPIGTINLDKELNQQPILQLMMVKNIKVILMESWLMNRKLVMPENTVYLKLGGDRRNVGRKEKYETLAKVGNLFKYQLQDLQKNGITINDVHWPIELFFSGDWKFMYNIMGLSAPNSKYFCLYCDCEASDRWNMDLHWTINKNTKNVLMECFFNDLFKKREFEREIKNQIEQTMKSIKIHFEFFKSRSSGGKWDWTSLMGPDKKKVLQYFPIVNFIPEKRGKDIQKLWHDFYDLYLVLRSPNLTYSEIDNFENKAKQWIKLFCRPSQGQMNSASQIPGLYRKEDVTPYMHVFSQHIPEFLRNLKEKNMGLRVFSTSSI</sequence>
<dbReference type="AlphaFoldDB" id="U9UWP2"/>
<reference evidence="1" key="1">
    <citation type="submission" date="2013-07" db="EMBL/GenBank/DDBJ databases">
        <title>The genome of an arbuscular mycorrhizal fungus provides insights into the evolution of the oldest plant symbiosis.</title>
        <authorList>
            <consortium name="DOE Joint Genome Institute"/>
            <person name="Tisserant E."/>
            <person name="Malbreil M."/>
            <person name="Kuo A."/>
            <person name="Kohler A."/>
            <person name="Symeonidi A."/>
            <person name="Balestrini R."/>
            <person name="Charron P."/>
            <person name="Duensing N."/>
            <person name="Frei-dit-Frey N."/>
            <person name="Gianinazzi-Pearson V."/>
            <person name="Gilbert B."/>
            <person name="Handa Y."/>
            <person name="Hijri M."/>
            <person name="Kaul R."/>
            <person name="Kawaguchi M."/>
            <person name="Krajinski F."/>
            <person name="Lammers P."/>
            <person name="Lapierre D."/>
            <person name="Masclaux F.G."/>
            <person name="Murat C."/>
            <person name="Morin E."/>
            <person name="Ndikumana S."/>
            <person name="Pagni M."/>
            <person name="Petitpierre D."/>
            <person name="Requena N."/>
            <person name="Rosikiewicz P."/>
            <person name="Riley R."/>
            <person name="Saito K."/>
            <person name="San Clemente H."/>
            <person name="Shapiro H."/>
            <person name="van Tuinen D."/>
            <person name="Becard G."/>
            <person name="Bonfante P."/>
            <person name="Paszkowski U."/>
            <person name="Shachar-Hill Y."/>
            <person name="Young J.P."/>
            <person name="Sanders I.R."/>
            <person name="Henrissat B."/>
            <person name="Rensing S.A."/>
            <person name="Grigoriev I.V."/>
            <person name="Corradi N."/>
            <person name="Roux C."/>
            <person name="Martin F."/>
        </authorList>
    </citation>
    <scope>NUCLEOTIDE SEQUENCE</scope>
    <source>
        <strain evidence="1">DAOM 197198</strain>
    </source>
</reference>
<proteinExistence type="predicted"/>
<dbReference type="EMBL" id="KI274190">
    <property type="protein sequence ID" value="ESA24137.1"/>
    <property type="molecule type" value="Genomic_DNA"/>
</dbReference>
<organism evidence="1">
    <name type="scientific">Rhizophagus irregularis (strain DAOM 181602 / DAOM 197198 / MUCL 43194)</name>
    <name type="common">Arbuscular mycorrhizal fungus</name>
    <name type="synonym">Glomus intraradices</name>
    <dbReference type="NCBI Taxonomy" id="747089"/>
    <lineage>
        <taxon>Eukaryota</taxon>
        <taxon>Fungi</taxon>
        <taxon>Fungi incertae sedis</taxon>
        <taxon>Mucoromycota</taxon>
        <taxon>Glomeromycotina</taxon>
        <taxon>Glomeromycetes</taxon>
        <taxon>Glomerales</taxon>
        <taxon>Glomeraceae</taxon>
        <taxon>Rhizophagus</taxon>
    </lineage>
</organism>